<dbReference type="InterPro" id="IPR015422">
    <property type="entry name" value="PyrdxlP-dep_Trfase_small"/>
</dbReference>
<comment type="caution">
    <text evidence="1">The sequence shown here is derived from an EMBL/GenBank/DDBJ whole genome shotgun (WGS) entry which is preliminary data.</text>
</comment>
<evidence type="ECO:0000313" key="1">
    <source>
        <dbReference type="EMBL" id="GAJ22903.1"/>
    </source>
</evidence>
<protein>
    <submittedName>
        <fullName evidence="1">Uncharacterized protein</fullName>
    </submittedName>
</protein>
<gene>
    <name evidence="1" type="ORF">S12H4_62972</name>
</gene>
<name>X1UZH2_9ZZZZ</name>
<organism evidence="1">
    <name type="scientific">marine sediment metagenome</name>
    <dbReference type="NCBI Taxonomy" id="412755"/>
    <lineage>
        <taxon>unclassified sequences</taxon>
        <taxon>metagenomes</taxon>
        <taxon>ecological metagenomes</taxon>
    </lineage>
</organism>
<reference evidence="1" key="1">
    <citation type="journal article" date="2014" name="Front. Microbiol.">
        <title>High frequency of phylogenetically diverse reductive dehalogenase-homologous genes in deep subseafloor sedimentary metagenomes.</title>
        <authorList>
            <person name="Kawai M."/>
            <person name="Futagami T."/>
            <person name="Toyoda A."/>
            <person name="Takaki Y."/>
            <person name="Nishi S."/>
            <person name="Hori S."/>
            <person name="Arai W."/>
            <person name="Tsubouchi T."/>
            <person name="Morono Y."/>
            <person name="Uchiyama I."/>
            <person name="Ito T."/>
            <person name="Fujiyama A."/>
            <person name="Inagaki F."/>
            <person name="Takami H."/>
        </authorList>
    </citation>
    <scope>NUCLEOTIDE SEQUENCE</scope>
    <source>
        <strain evidence="1">Expedition CK06-06</strain>
    </source>
</reference>
<dbReference type="Gene3D" id="3.90.1150.10">
    <property type="entry name" value="Aspartate Aminotransferase, domain 1"/>
    <property type="match status" value="1"/>
</dbReference>
<dbReference type="EMBL" id="BARW01042534">
    <property type="protein sequence ID" value="GAJ22903.1"/>
    <property type="molecule type" value="Genomic_DNA"/>
</dbReference>
<sequence length="50" mass="6048">MNIKDFKVERWLNLYENDADYEMAETDVKPFTLKELLELGDFDHLKDQLL</sequence>
<proteinExistence type="predicted"/>
<accession>X1UZH2</accession>
<dbReference type="AlphaFoldDB" id="X1UZH2"/>